<evidence type="ECO:0000256" key="1">
    <source>
        <dbReference type="ARBA" id="ARBA00004141"/>
    </source>
</evidence>
<proteinExistence type="predicted"/>
<evidence type="ECO:0000313" key="7">
    <source>
        <dbReference type="EMBL" id="KAJ7647193.1"/>
    </source>
</evidence>
<keyword evidence="8" id="KW-1185">Reference proteome</keyword>
<keyword evidence="2 5" id="KW-0812">Transmembrane</keyword>
<gene>
    <name evidence="7" type="ORF">FB45DRAFT_892685</name>
</gene>
<feature type="transmembrane region" description="Helical" evidence="5">
    <location>
        <begin position="76"/>
        <end position="98"/>
    </location>
</feature>
<dbReference type="InterPro" id="IPR004342">
    <property type="entry name" value="EXS_C"/>
</dbReference>
<keyword evidence="4 5" id="KW-0472">Membrane</keyword>
<dbReference type="GO" id="GO:0005737">
    <property type="term" value="C:cytoplasm"/>
    <property type="evidence" value="ECO:0007669"/>
    <property type="project" value="TreeGrafter"/>
</dbReference>
<evidence type="ECO:0000256" key="5">
    <source>
        <dbReference type="SAM" id="Phobius"/>
    </source>
</evidence>
<organism evidence="7 8">
    <name type="scientific">Roridomyces roridus</name>
    <dbReference type="NCBI Taxonomy" id="1738132"/>
    <lineage>
        <taxon>Eukaryota</taxon>
        <taxon>Fungi</taxon>
        <taxon>Dikarya</taxon>
        <taxon>Basidiomycota</taxon>
        <taxon>Agaricomycotina</taxon>
        <taxon>Agaricomycetes</taxon>
        <taxon>Agaricomycetidae</taxon>
        <taxon>Agaricales</taxon>
        <taxon>Marasmiineae</taxon>
        <taxon>Mycenaceae</taxon>
        <taxon>Roridomyces</taxon>
    </lineage>
</organism>
<dbReference type="Proteomes" id="UP001221142">
    <property type="component" value="Unassembled WGS sequence"/>
</dbReference>
<comment type="caution">
    <text evidence="7">The sequence shown here is derived from an EMBL/GenBank/DDBJ whole genome shotgun (WGS) entry which is preliminary data.</text>
</comment>
<evidence type="ECO:0000256" key="3">
    <source>
        <dbReference type="ARBA" id="ARBA00022989"/>
    </source>
</evidence>
<feature type="domain" description="EXS" evidence="6">
    <location>
        <begin position="183"/>
        <end position="424"/>
    </location>
</feature>
<dbReference type="AlphaFoldDB" id="A0AAD7FZZ4"/>
<reference evidence="7" key="1">
    <citation type="submission" date="2023-03" db="EMBL/GenBank/DDBJ databases">
        <title>Massive genome expansion in bonnet fungi (Mycena s.s.) driven by repeated elements and novel gene families across ecological guilds.</title>
        <authorList>
            <consortium name="Lawrence Berkeley National Laboratory"/>
            <person name="Harder C.B."/>
            <person name="Miyauchi S."/>
            <person name="Viragh M."/>
            <person name="Kuo A."/>
            <person name="Thoen E."/>
            <person name="Andreopoulos B."/>
            <person name="Lu D."/>
            <person name="Skrede I."/>
            <person name="Drula E."/>
            <person name="Henrissat B."/>
            <person name="Morin E."/>
            <person name="Kohler A."/>
            <person name="Barry K."/>
            <person name="LaButti K."/>
            <person name="Morin E."/>
            <person name="Salamov A."/>
            <person name="Lipzen A."/>
            <person name="Mereny Z."/>
            <person name="Hegedus B."/>
            <person name="Baldrian P."/>
            <person name="Stursova M."/>
            <person name="Weitz H."/>
            <person name="Taylor A."/>
            <person name="Grigoriev I.V."/>
            <person name="Nagy L.G."/>
            <person name="Martin F."/>
            <person name="Kauserud H."/>
        </authorList>
    </citation>
    <scope>NUCLEOTIDE SEQUENCE</scope>
    <source>
        <strain evidence="7">9284</strain>
    </source>
</reference>
<dbReference type="EMBL" id="JARKIF010000002">
    <property type="protein sequence ID" value="KAJ7647193.1"/>
    <property type="molecule type" value="Genomic_DNA"/>
</dbReference>
<dbReference type="Pfam" id="PF03124">
    <property type="entry name" value="EXS"/>
    <property type="match status" value="1"/>
</dbReference>
<feature type="transmembrane region" description="Helical" evidence="5">
    <location>
        <begin position="6"/>
        <end position="28"/>
    </location>
</feature>
<evidence type="ECO:0000313" key="8">
    <source>
        <dbReference type="Proteomes" id="UP001221142"/>
    </source>
</evidence>
<evidence type="ECO:0000256" key="4">
    <source>
        <dbReference type="ARBA" id="ARBA00023136"/>
    </source>
</evidence>
<dbReference type="PROSITE" id="PS51380">
    <property type="entry name" value="EXS"/>
    <property type="match status" value="1"/>
</dbReference>
<name>A0AAD7FZZ4_9AGAR</name>
<keyword evidence="3 5" id="KW-1133">Transmembrane helix</keyword>
<feature type="transmembrane region" description="Helical" evidence="5">
    <location>
        <begin position="110"/>
        <end position="132"/>
    </location>
</feature>
<evidence type="ECO:0000259" key="6">
    <source>
        <dbReference type="PROSITE" id="PS51380"/>
    </source>
</evidence>
<evidence type="ECO:0000256" key="2">
    <source>
        <dbReference type="ARBA" id="ARBA00022692"/>
    </source>
</evidence>
<dbReference type="PANTHER" id="PTHR10783">
    <property type="entry name" value="XENOTROPIC AND POLYTROPIC RETROVIRUS RECEPTOR 1-RELATED"/>
    <property type="match status" value="1"/>
</dbReference>
<comment type="subcellular location">
    <subcellularLocation>
        <location evidence="1">Membrane</location>
        <topology evidence="1">Multi-pass membrane protein</topology>
    </subcellularLocation>
</comment>
<dbReference type="PANTHER" id="PTHR10783:SF46">
    <property type="entry name" value="PROTEIN ERD1 HOMOLOG 2"/>
    <property type="match status" value="1"/>
</dbReference>
<dbReference type="GO" id="GO:0016020">
    <property type="term" value="C:membrane"/>
    <property type="evidence" value="ECO:0007669"/>
    <property type="project" value="UniProtKB-SubCell"/>
</dbReference>
<accession>A0AAD7FZZ4</accession>
<protein>
    <submittedName>
        <fullName evidence="7">EXS family-domain-containing protein</fullName>
    </submittedName>
</protein>
<sequence>MSEIPVILNFPLPFRVLVLSSLGILGWATNLHGLDLAKVDVVGAMDLRVEAAVDHLPPLRSATPKSPSSPAIIYSAVYRLCAAYSFWVFLSWAAFRYVTYGNMVLVDAFGYIPAISALVVLLVLVCPIDAFWKRERDKFLHAVRRCVFTPMDGTVYFADVVFADIFTSFAKVLGDVWLSACMLLPGNTLFRTPADGPLPYLIRLKQCLIEYSHPSNQSRRPLFNALKYATSFPVIYLSAAQRIVVTELVREKGDDIANEAWHGEHLLLAAAINSLYSFWWDVTNDWGLSLLKPNDSSRNRPLPPRRLLLSSPEEHHATATNHERQQHPYGLRSTLLYPLPVYPLVVFLNLVLRLTWSIKLSSHLHSKTDGSVTIFWLEMAEVVRRWMWVFVRIEWEVIKKMEQGPRRGENEQLLDDEGDYEMVLRTSEDGRIP</sequence>